<dbReference type="Proteomes" id="UP000789572">
    <property type="component" value="Unassembled WGS sequence"/>
</dbReference>
<proteinExistence type="predicted"/>
<name>A0A9N9DVM8_9GLOM</name>
<evidence type="ECO:0000313" key="2">
    <source>
        <dbReference type="Proteomes" id="UP000789572"/>
    </source>
</evidence>
<feature type="non-terminal residue" evidence="1">
    <location>
        <position position="281"/>
    </location>
</feature>
<reference evidence="1" key="1">
    <citation type="submission" date="2021-06" db="EMBL/GenBank/DDBJ databases">
        <authorList>
            <person name="Kallberg Y."/>
            <person name="Tangrot J."/>
            <person name="Rosling A."/>
        </authorList>
    </citation>
    <scope>NUCLEOTIDE SEQUENCE</scope>
    <source>
        <strain evidence="1">IA702</strain>
    </source>
</reference>
<protein>
    <submittedName>
        <fullName evidence="1">2737_t:CDS:1</fullName>
    </submittedName>
</protein>
<evidence type="ECO:0000313" key="1">
    <source>
        <dbReference type="EMBL" id="CAG8655067.1"/>
    </source>
</evidence>
<dbReference type="AlphaFoldDB" id="A0A9N9DVM8"/>
<dbReference type="EMBL" id="CAJVPJ010004728">
    <property type="protein sequence ID" value="CAG8655067.1"/>
    <property type="molecule type" value="Genomic_DNA"/>
</dbReference>
<comment type="caution">
    <text evidence="1">The sequence shown here is derived from an EMBL/GenBank/DDBJ whole genome shotgun (WGS) entry which is preliminary data.</text>
</comment>
<keyword evidence="2" id="KW-1185">Reference proteome</keyword>
<sequence length="281" mass="32587">NDVIEIVIQDAHRLSMAVKEDFMPLQGRNLSNLVGIVERNVNNNFRNSTSKPYFSFPFCAGAPGIGKTRMGQELFKYIKEVWVPPHWQKPIVHFEYIRMDFGNGIQLDTYDMDLSATVIIGLRIAYVFFIEGKYDMQFVTFRDRVMRYVDMFKIANVFESIRDKLSLKTAHQLFVFLHVDEFQLVDRWDGEIVNYRKPAKDLFKNMINNLAPFLYGPPTTTFVQTFLSGTAPQVVIAAKETSRVSFDFVPCLQLLFQEMIKIVDHYSERFGARKLAGSNIY</sequence>
<dbReference type="OrthoDB" id="2315391at2759"/>
<gene>
    <name evidence="1" type="ORF">POCULU_LOCUS10157</name>
</gene>
<organism evidence="1 2">
    <name type="scientific">Paraglomus occultum</name>
    <dbReference type="NCBI Taxonomy" id="144539"/>
    <lineage>
        <taxon>Eukaryota</taxon>
        <taxon>Fungi</taxon>
        <taxon>Fungi incertae sedis</taxon>
        <taxon>Mucoromycota</taxon>
        <taxon>Glomeromycotina</taxon>
        <taxon>Glomeromycetes</taxon>
        <taxon>Paraglomerales</taxon>
        <taxon>Paraglomeraceae</taxon>
        <taxon>Paraglomus</taxon>
    </lineage>
</organism>
<accession>A0A9N9DVM8</accession>